<proteinExistence type="predicted"/>
<comment type="caution">
    <text evidence="8">The sequence shown here is derived from an EMBL/GenBank/DDBJ whole genome shotgun (WGS) entry which is preliminary data.</text>
</comment>
<feature type="signal peptide" evidence="7">
    <location>
        <begin position="1"/>
        <end position="23"/>
    </location>
</feature>
<evidence type="ECO:0000313" key="9">
    <source>
        <dbReference type="Proteomes" id="UP001365542"/>
    </source>
</evidence>
<keyword evidence="2 6" id="KW-0812">Transmembrane</keyword>
<dbReference type="GO" id="GO:0071944">
    <property type="term" value="C:cell periphery"/>
    <property type="evidence" value="ECO:0007669"/>
    <property type="project" value="UniProtKB-ARBA"/>
</dbReference>
<evidence type="ECO:0008006" key="10">
    <source>
        <dbReference type="Google" id="ProtNLM"/>
    </source>
</evidence>
<evidence type="ECO:0000256" key="1">
    <source>
        <dbReference type="ARBA" id="ARBA00004167"/>
    </source>
</evidence>
<gene>
    <name evidence="8" type="ORF">TWF694_005841</name>
</gene>
<comment type="subcellular location">
    <subcellularLocation>
        <location evidence="1">Membrane</location>
        <topology evidence="1">Single-pass membrane protein</topology>
    </subcellularLocation>
</comment>
<keyword evidence="4 6" id="KW-0472">Membrane</keyword>
<keyword evidence="9" id="KW-1185">Reference proteome</keyword>
<evidence type="ECO:0000313" key="8">
    <source>
        <dbReference type="EMBL" id="KAK6524181.1"/>
    </source>
</evidence>
<dbReference type="EMBL" id="JAVHJO010000018">
    <property type="protein sequence ID" value="KAK6524181.1"/>
    <property type="molecule type" value="Genomic_DNA"/>
</dbReference>
<accession>A0AAV9WT56</accession>
<name>A0AAV9WT56_9PEZI</name>
<evidence type="ECO:0000256" key="2">
    <source>
        <dbReference type="ARBA" id="ARBA00022692"/>
    </source>
</evidence>
<feature type="chain" id="PRO_5043821768" description="Mid2 domain-containing protein" evidence="7">
    <location>
        <begin position="24"/>
        <end position="304"/>
    </location>
</feature>
<dbReference type="AlphaFoldDB" id="A0AAV9WT56"/>
<dbReference type="PANTHER" id="PTHR15549:SF26">
    <property type="entry name" value="AXIAL BUDDING PATTERN PROTEIN 2-RELATED"/>
    <property type="match status" value="1"/>
</dbReference>
<sequence length="304" mass="31697">MRAAPFVFLFGILLGFLFGTTRGQDTATDGINSPVQPNSTTDVVAGRIYPLEWFNVAGDRVSLALIHVDDNTPRTSWPLAVAIANDIPNRGSYNWSVPYAIYSFSPSSILSALKITVTEGSHLGEVSYSDDFFLQQKESFAGSALSFTSPVGSSTPATSSTPPPTSSSSSSSLPPLTTPPSDSGNSNPNSRQSSQDSPPASSTSSTTSNSSSGSPSSKSGSNNTGIIAGSVIGGIAVVVIGGLAGYWLISRERRMRGAEGSKPTAQPDMRPDPNNQSIWNGNEAYSYNPNKDARDVTGGMAMPG</sequence>
<reference evidence="8 9" key="1">
    <citation type="submission" date="2019-10" db="EMBL/GenBank/DDBJ databases">
        <authorList>
            <person name="Palmer J.M."/>
        </authorList>
    </citation>
    <scope>NUCLEOTIDE SEQUENCE [LARGE SCALE GENOMIC DNA]</scope>
    <source>
        <strain evidence="8 9">TWF694</strain>
    </source>
</reference>
<evidence type="ECO:0000256" key="7">
    <source>
        <dbReference type="SAM" id="SignalP"/>
    </source>
</evidence>
<dbReference type="InterPro" id="IPR051694">
    <property type="entry name" value="Immunoregulatory_rcpt-like"/>
</dbReference>
<feature type="transmembrane region" description="Helical" evidence="6">
    <location>
        <begin position="226"/>
        <end position="249"/>
    </location>
</feature>
<evidence type="ECO:0000256" key="6">
    <source>
        <dbReference type="SAM" id="Phobius"/>
    </source>
</evidence>
<feature type="region of interest" description="Disordered" evidence="5">
    <location>
        <begin position="257"/>
        <end position="304"/>
    </location>
</feature>
<keyword evidence="3 6" id="KW-1133">Transmembrane helix</keyword>
<evidence type="ECO:0000256" key="3">
    <source>
        <dbReference type="ARBA" id="ARBA00022989"/>
    </source>
</evidence>
<protein>
    <recommendedName>
        <fullName evidence="10">Mid2 domain-containing protein</fullName>
    </recommendedName>
</protein>
<feature type="region of interest" description="Disordered" evidence="5">
    <location>
        <begin position="151"/>
        <end position="222"/>
    </location>
</feature>
<evidence type="ECO:0000256" key="4">
    <source>
        <dbReference type="ARBA" id="ARBA00023136"/>
    </source>
</evidence>
<feature type="compositionally biased region" description="Polar residues" evidence="5">
    <location>
        <begin position="273"/>
        <end position="289"/>
    </location>
</feature>
<dbReference type="Proteomes" id="UP001365542">
    <property type="component" value="Unassembled WGS sequence"/>
</dbReference>
<evidence type="ECO:0000256" key="5">
    <source>
        <dbReference type="SAM" id="MobiDB-lite"/>
    </source>
</evidence>
<dbReference type="GO" id="GO:0016020">
    <property type="term" value="C:membrane"/>
    <property type="evidence" value="ECO:0007669"/>
    <property type="project" value="UniProtKB-SubCell"/>
</dbReference>
<keyword evidence="7" id="KW-0732">Signal</keyword>
<dbReference type="PANTHER" id="PTHR15549">
    <property type="entry name" value="PAIRED IMMUNOGLOBULIN-LIKE TYPE 2 RECEPTOR"/>
    <property type="match status" value="1"/>
</dbReference>
<dbReference type="CDD" id="cd12087">
    <property type="entry name" value="TM_EGFR-like"/>
    <property type="match status" value="1"/>
</dbReference>
<organism evidence="8 9">
    <name type="scientific">Orbilia ellipsospora</name>
    <dbReference type="NCBI Taxonomy" id="2528407"/>
    <lineage>
        <taxon>Eukaryota</taxon>
        <taxon>Fungi</taxon>
        <taxon>Dikarya</taxon>
        <taxon>Ascomycota</taxon>
        <taxon>Pezizomycotina</taxon>
        <taxon>Orbiliomycetes</taxon>
        <taxon>Orbiliales</taxon>
        <taxon>Orbiliaceae</taxon>
        <taxon>Orbilia</taxon>
    </lineage>
</organism>